<keyword evidence="4" id="KW-1185">Reference proteome</keyword>
<dbReference type="EC" id="2.7.1.25" evidence="3"/>
<protein>
    <submittedName>
        <fullName evidence="3">Adenylyl-sulfate kinase</fullName>
        <ecNumber evidence="3">2.7.1.25</ecNumber>
    </submittedName>
</protein>
<organism evidence="3 4">
    <name type="scientific">Acidovorax benzenivorans</name>
    <dbReference type="NCBI Taxonomy" id="2987520"/>
    <lineage>
        <taxon>Bacteria</taxon>
        <taxon>Pseudomonadati</taxon>
        <taxon>Pseudomonadota</taxon>
        <taxon>Betaproteobacteria</taxon>
        <taxon>Burkholderiales</taxon>
        <taxon>Comamonadaceae</taxon>
        <taxon>Acidovorax</taxon>
    </lineage>
</organism>
<dbReference type="InterPro" id="IPR027417">
    <property type="entry name" value="P-loop_NTPase"/>
</dbReference>
<dbReference type="EMBL" id="JAPCKI010000001">
    <property type="protein sequence ID" value="MDD2176167.1"/>
    <property type="molecule type" value="Genomic_DNA"/>
</dbReference>
<keyword evidence="1 3" id="KW-0808">Transferase</keyword>
<evidence type="ECO:0000256" key="1">
    <source>
        <dbReference type="ARBA" id="ARBA00022679"/>
    </source>
</evidence>
<feature type="domain" description="APS kinase" evidence="2">
    <location>
        <begin position="33"/>
        <end position="87"/>
    </location>
</feature>
<dbReference type="GO" id="GO:0004020">
    <property type="term" value="F:adenylylsulfate kinase activity"/>
    <property type="evidence" value="ECO:0007669"/>
    <property type="project" value="UniProtKB-EC"/>
</dbReference>
<accession>A0ABT5RSR5</accession>
<proteinExistence type="predicted"/>
<reference evidence="3" key="1">
    <citation type="submission" date="2022-10" db="EMBL/GenBank/DDBJ databases">
        <title>Description of microaerobic benzene degrading bacteria.</title>
        <authorList>
            <person name="Bedics A."/>
            <person name="Tancsics A."/>
            <person name="Banerjee S."/>
        </authorList>
    </citation>
    <scope>NUCLEOTIDE SEQUENCE</scope>
    <source>
        <strain evidence="3">D2M1</strain>
    </source>
</reference>
<dbReference type="InterPro" id="IPR059117">
    <property type="entry name" value="APS_kinase_dom"/>
</dbReference>
<sequence length="92" mass="10056">MLSALFYEETRNGHHLVAYGPAKLRKNHSRTGLAGALRLRGEPTCVIDGDELRGGLCKDLGFDEASRAENVRRAAHLAQMLNGRSVIPEQAT</sequence>
<evidence type="ECO:0000313" key="4">
    <source>
        <dbReference type="Proteomes" id="UP001148932"/>
    </source>
</evidence>
<comment type="caution">
    <text evidence="3">The sequence shown here is derived from an EMBL/GenBank/DDBJ whole genome shotgun (WGS) entry which is preliminary data.</text>
</comment>
<gene>
    <name evidence="3" type="ORF">OIN59_01915</name>
</gene>
<name>A0ABT5RSR5_9BURK</name>
<dbReference type="RefSeq" id="WP_274106586.1">
    <property type="nucleotide sequence ID" value="NZ_JAPCKI010000001.1"/>
</dbReference>
<keyword evidence="3" id="KW-0418">Kinase</keyword>
<evidence type="ECO:0000259" key="2">
    <source>
        <dbReference type="Pfam" id="PF01583"/>
    </source>
</evidence>
<evidence type="ECO:0000313" key="3">
    <source>
        <dbReference type="EMBL" id="MDD2176167.1"/>
    </source>
</evidence>
<dbReference type="Pfam" id="PF01583">
    <property type="entry name" value="APS_kinase"/>
    <property type="match status" value="1"/>
</dbReference>
<dbReference type="Proteomes" id="UP001148932">
    <property type="component" value="Unassembled WGS sequence"/>
</dbReference>
<dbReference type="Gene3D" id="3.40.50.300">
    <property type="entry name" value="P-loop containing nucleotide triphosphate hydrolases"/>
    <property type="match status" value="1"/>
</dbReference>